<proteinExistence type="predicted"/>
<keyword evidence="4" id="KW-0862">Zinc</keyword>
<dbReference type="PANTHER" id="PTHR11477:SF0">
    <property type="entry name" value="IP08861P-RELATED"/>
    <property type="match status" value="1"/>
</dbReference>
<dbReference type="Pfam" id="PF01096">
    <property type="entry name" value="Zn_ribbon_TFIIS"/>
    <property type="match status" value="1"/>
</dbReference>
<dbReference type="AlphaFoldDB" id="A0A5C7GZM1"/>
<dbReference type="PROSITE" id="PS51321">
    <property type="entry name" value="TFIIS_CENTRAL"/>
    <property type="match status" value="1"/>
</dbReference>
<evidence type="ECO:0000256" key="4">
    <source>
        <dbReference type="ARBA" id="ARBA00022833"/>
    </source>
</evidence>
<protein>
    <recommendedName>
        <fullName evidence="14">TFIIS N-terminal domain-containing protein</fullName>
    </recommendedName>
</protein>
<evidence type="ECO:0000259" key="11">
    <source>
        <dbReference type="PROSITE" id="PS51321"/>
    </source>
</evidence>
<dbReference type="InterPro" id="IPR036575">
    <property type="entry name" value="TFIIS_cen_dom_sf"/>
</dbReference>
<dbReference type="PROSITE" id="PS51133">
    <property type="entry name" value="ZF_TFIIS_2"/>
    <property type="match status" value="1"/>
</dbReference>
<feature type="domain" description="TFIIS central" evidence="11">
    <location>
        <begin position="178"/>
        <end position="302"/>
    </location>
</feature>
<dbReference type="OrthoDB" id="44867at2759"/>
<dbReference type="CDD" id="cd00183">
    <property type="entry name" value="TFIIS_I"/>
    <property type="match status" value="2"/>
</dbReference>
<keyword evidence="5 7" id="KW-0539">Nucleus</keyword>
<dbReference type="SUPFAM" id="SSF47676">
    <property type="entry name" value="Conserved domain common to transcription factors TFIIS, elongin A, CRSP70"/>
    <property type="match status" value="2"/>
</dbReference>
<dbReference type="GO" id="GO:0006368">
    <property type="term" value="P:transcription elongation by RNA polymerase II"/>
    <property type="evidence" value="ECO:0007669"/>
    <property type="project" value="InterPro"/>
</dbReference>
<evidence type="ECO:0000256" key="2">
    <source>
        <dbReference type="ARBA" id="ARBA00022723"/>
    </source>
</evidence>
<keyword evidence="2" id="KW-0479">Metal-binding</keyword>
<dbReference type="InterPro" id="IPR003618">
    <property type="entry name" value="TFIIS_cen_dom"/>
</dbReference>
<evidence type="ECO:0000256" key="8">
    <source>
        <dbReference type="SAM" id="MobiDB-lite"/>
    </source>
</evidence>
<dbReference type="InterPro" id="IPR035441">
    <property type="entry name" value="TFIIS/LEDGF_dom_sf"/>
</dbReference>
<feature type="domain" description="TFIIS-type" evidence="9">
    <location>
        <begin position="305"/>
        <end position="345"/>
    </location>
</feature>
<evidence type="ECO:0000259" key="10">
    <source>
        <dbReference type="PROSITE" id="PS51319"/>
    </source>
</evidence>
<dbReference type="PROSITE" id="PS51319">
    <property type="entry name" value="TFIIS_N"/>
    <property type="match status" value="2"/>
</dbReference>
<evidence type="ECO:0000256" key="1">
    <source>
        <dbReference type="ARBA" id="ARBA00004123"/>
    </source>
</evidence>
<comment type="caution">
    <text evidence="12">The sequence shown here is derived from an EMBL/GenBank/DDBJ whole genome shotgun (WGS) entry which is preliminary data.</text>
</comment>
<dbReference type="GO" id="GO:0008270">
    <property type="term" value="F:zinc ion binding"/>
    <property type="evidence" value="ECO:0007669"/>
    <property type="project" value="UniProtKB-KW"/>
</dbReference>
<dbReference type="InterPro" id="IPR006289">
    <property type="entry name" value="TFSII"/>
</dbReference>
<feature type="domain" description="TFIIS N-terminal" evidence="10">
    <location>
        <begin position="408"/>
        <end position="484"/>
    </location>
</feature>
<name>A0A5C7GZM1_9ROSI</name>
<dbReference type="Gene3D" id="2.20.25.10">
    <property type="match status" value="1"/>
</dbReference>
<dbReference type="SMART" id="SM00509">
    <property type="entry name" value="TFS2N"/>
    <property type="match status" value="2"/>
</dbReference>
<dbReference type="Pfam" id="PF07500">
    <property type="entry name" value="TFIIS_M"/>
    <property type="match status" value="1"/>
</dbReference>
<evidence type="ECO:0000313" key="13">
    <source>
        <dbReference type="Proteomes" id="UP000323000"/>
    </source>
</evidence>
<evidence type="ECO:0000256" key="7">
    <source>
        <dbReference type="PROSITE-ProRule" id="PRU00649"/>
    </source>
</evidence>
<dbReference type="Gene3D" id="1.20.930.10">
    <property type="entry name" value="Conserved domain common to transcription factors TFIIS, elongin A, CRSP70"/>
    <property type="match status" value="2"/>
</dbReference>
<evidence type="ECO:0000259" key="9">
    <source>
        <dbReference type="PROSITE" id="PS51133"/>
    </source>
</evidence>
<dbReference type="Gene3D" id="1.10.472.30">
    <property type="entry name" value="Transcription elongation factor S-II, central domain"/>
    <property type="match status" value="1"/>
</dbReference>
<evidence type="ECO:0000313" key="12">
    <source>
        <dbReference type="EMBL" id="TXG49955.1"/>
    </source>
</evidence>
<comment type="subcellular location">
    <subcellularLocation>
        <location evidence="1 7">Nucleus</location>
    </subcellularLocation>
</comment>
<dbReference type="InterPro" id="IPR003617">
    <property type="entry name" value="TFIIS/CRSP70_N_sub"/>
</dbReference>
<organism evidence="12 13">
    <name type="scientific">Acer yangbiense</name>
    <dbReference type="NCBI Taxonomy" id="1000413"/>
    <lineage>
        <taxon>Eukaryota</taxon>
        <taxon>Viridiplantae</taxon>
        <taxon>Streptophyta</taxon>
        <taxon>Embryophyta</taxon>
        <taxon>Tracheophyta</taxon>
        <taxon>Spermatophyta</taxon>
        <taxon>Magnoliopsida</taxon>
        <taxon>eudicotyledons</taxon>
        <taxon>Gunneridae</taxon>
        <taxon>Pentapetalae</taxon>
        <taxon>rosids</taxon>
        <taxon>malvids</taxon>
        <taxon>Sapindales</taxon>
        <taxon>Sapindaceae</taxon>
        <taxon>Hippocastanoideae</taxon>
        <taxon>Acereae</taxon>
        <taxon>Acer</taxon>
    </lineage>
</organism>
<dbReference type="SMART" id="SM00510">
    <property type="entry name" value="TFS2M"/>
    <property type="match status" value="1"/>
</dbReference>
<dbReference type="InterPro" id="IPR017923">
    <property type="entry name" value="TFIIS_N"/>
</dbReference>
<feature type="domain" description="TFIIS N-terminal" evidence="10">
    <location>
        <begin position="1"/>
        <end position="83"/>
    </location>
</feature>
<dbReference type="NCBIfam" id="TIGR01385">
    <property type="entry name" value="TFSII"/>
    <property type="match status" value="1"/>
</dbReference>
<dbReference type="GO" id="GO:0005634">
    <property type="term" value="C:nucleus"/>
    <property type="evidence" value="ECO:0007669"/>
    <property type="project" value="UniProtKB-SubCell"/>
</dbReference>
<dbReference type="PANTHER" id="PTHR11477">
    <property type="entry name" value="TRANSCRIPTION FACTOR S-II ZINC FINGER DOMAIN-CONTAINING PROTEIN"/>
    <property type="match status" value="1"/>
</dbReference>
<evidence type="ECO:0000256" key="3">
    <source>
        <dbReference type="ARBA" id="ARBA00022771"/>
    </source>
</evidence>
<accession>A0A5C7GZM1</accession>
<dbReference type="GO" id="GO:0003676">
    <property type="term" value="F:nucleic acid binding"/>
    <property type="evidence" value="ECO:0007669"/>
    <property type="project" value="InterPro"/>
</dbReference>
<feature type="compositionally biased region" description="Basic and acidic residues" evidence="8">
    <location>
        <begin position="488"/>
        <end position="501"/>
    </location>
</feature>
<dbReference type="CDD" id="cd13749">
    <property type="entry name" value="Zn-ribbon_TFIIS"/>
    <property type="match status" value="1"/>
</dbReference>
<reference evidence="13" key="1">
    <citation type="journal article" date="2019" name="Gigascience">
        <title>De novo genome assembly of the endangered Acer yangbiense, a plant species with extremely small populations endemic to Yunnan Province, China.</title>
        <authorList>
            <person name="Yang J."/>
            <person name="Wariss H.M."/>
            <person name="Tao L."/>
            <person name="Zhang R."/>
            <person name="Yun Q."/>
            <person name="Hollingsworth P."/>
            <person name="Dao Z."/>
            <person name="Luo G."/>
            <person name="Guo H."/>
            <person name="Ma Y."/>
            <person name="Sun W."/>
        </authorList>
    </citation>
    <scope>NUCLEOTIDE SEQUENCE [LARGE SCALE GENOMIC DNA]</scope>
    <source>
        <strain evidence="13">cv. Malutang</strain>
    </source>
</reference>
<gene>
    <name evidence="12" type="ORF">EZV62_025830</name>
</gene>
<dbReference type="Pfam" id="PF08711">
    <property type="entry name" value="Med26"/>
    <property type="match status" value="2"/>
</dbReference>
<feature type="region of interest" description="Disordered" evidence="8">
    <location>
        <begin position="488"/>
        <end position="536"/>
    </location>
</feature>
<dbReference type="SMART" id="SM00440">
    <property type="entry name" value="ZnF_C2C2"/>
    <property type="match status" value="1"/>
</dbReference>
<evidence type="ECO:0000256" key="6">
    <source>
        <dbReference type="PROSITE-ProRule" id="PRU00472"/>
    </source>
</evidence>
<evidence type="ECO:0008006" key="14">
    <source>
        <dbReference type="Google" id="ProtNLM"/>
    </source>
</evidence>
<evidence type="ECO:0000256" key="5">
    <source>
        <dbReference type="ARBA" id="ARBA00023242"/>
    </source>
</evidence>
<dbReference type="EMBL" id="VAHF01000012">
    <property type="protein sequence ID" value="TXG49955.1"/>
    <property type="molecule type" value="Genomic_DNA"/>
</dbReference>
<sequence>MERKVMEYCEAAKRAAEAAEEELEERRCIDALNHLKNMSITSHLLVSTQVARHLRPLTKHPRKRIKDFASDLIVSWKRMFIEQTKRDERNGICNNSVEVVEPPNRETTTKIKKVQMTSLEIKVRKTDQISSPGSKKAMRLENVVAEEKISSAENVIVETTTVVAAPKLNSMIKCNDGLRDAITEKLYEVLSKVASEADDEEIRHEVNAIDPIRVAVSVESLMFENWGKSNGTQKTKYRSILFNLKDPKNPDFRRKVLLGHVKPETLVNMSAEEMASDERQRQNQQIKEKALFDCELGRAPKATTDQFKCSRCGQRKTTYYQMQTRSADEPMTTYVTCVNCNNHWKEKSLNSALLCRVQIKLLVELFNTSPSVSVMQRLKAVNNLPDASEFNSGKQNRSMEKEVLELCEAARTAADAAASLDGGVEEIRCIQALNQLKELPITLQLLLSTQVGRRLRFLKNHPRNKIRAFASELLEKWRNRVIQEAENQDVKNKSLESKEPVEDSGETAMADHKKVRHRKVENEKGFESPAAKIRKN</sequence>
<dbReference type="PROSITE" id="PS00466">
    <property type="entry name" value="ZF_TFIIS_1"/>
    <property type="match status" value="1"/>
</dbReference>
<keyword evidence="13" id="KW-1185">Reference proteome</keyword>
<dbReference type="InterPro" id="IPR001222">
    <property type="entry name" value="Znf_TFIIS"/>
</dbReference>
<dbReference type="SUPFAM" id="SSF46942">
    <property type="entry name" value="Elongation factor TFIIS domain 2"/>
    <property type="match status" value="1"/>
</dbReference>
<dbReference type="SUPFAM" id="SSF57783">
    <property type="entry name" value="Zinc beta-ribbon"/>
    <property type="match status" value="1"/>
</dbReference>
<dbReference type="Proteomes" id="UP000323000">
    <property type="component" value="Chromosome 12"/>
</dbReference>
<keyword evidence="3 6" id="KW-0863">Zinc-finger</keyword>